<dbReference type="Proteomes" id="UP000823913">
    <property type="component" value="Unassembled WGS sequence"/>
</dbReference>
<reference evidence="2" key="1">
    <citation type="submission" date="2020-10" db="EMBL/GenBank/DDBJ databases">
        <authorList>
            <person name="Gilroy R."/>
        </authorList>
    </citation>
    <scope>NUCLEOTIDE SEQUENCE</scope>
    <source>
        <strain evidence="2">ChiW16-3235</strain>
    </source>
</reference>
<name>A0A9D1E619_9FIRM</name>
<organism evidence="2 3">
    <name type="scientific">Candidatus Coproplasma avicola</name>
    <dbReference type="NCBI Taxonomy" id="2840744"/>
    <lineage>
        <taxon>Bacteria</taxon>
        <taxon>Bacillati</taxon>
        <taxon>Bacillota</taxon>
        <taxon>Clostridia</taxon>
        <taxon>Eubacteriales</taxon>
        <taxon>Candidatus Coproplasma</taxon>
    </lineage>
</organism>
<keyword evidence="1" id="KW-0472">Membrane</keyword>
<proteinExistence type="predicted"/>
<gene>
    <name evidence="2" type="ORF">IAB94_03775</name>
</gene>
<evidence type="ECO:0000313" key="2">
    <source>
        <dbReference type="EMBL" id="HIR67153.1"/>
    </source>
</evidence>
<accession>A0A9D1E619</accession>
<dbReference type="AlphaFoldDB" id="A0A9D1E619"/>
<sequence>MQIEEKRKRIIAAVTVAGVTLIVILFAIVIYQIIDISILKARRDRLKDEYEYTISQIDEGNDWLENFELHEDSILYMLAIQNGYVPR</sequence>
<keyword evidence="1" id="KW-1133">Transmembrane helix</keyword>
<reference evidence="2" key="2">
    <citation type="journal article" date="2021" name="PeerJ">
        <title>Extensive microbial diversity within the chicken gut microbiome revealed by metagenomics and culture.</title>
        <authorList>
            <person name="Gilroy R."/>
            <person name="Ravi A."/>
            <person name="Getino M."/>
            <person name="Pursley I."/>
            <person name="Horton D.L."/>
            <person name="Alikhan N.F."/>
            <person name="Baker D."/>
            <person name="Gharbi K."/>
            <person name="Hall N."/>
            <person name="Watson M."/>
            <person name="Adriaenssens E.M."/>
            <person name="Foster-Nyarko E."/>
            <person name="Jarju S."/>
            <person name="Secka A."/>
            <person name="Antonio M."/>
            <person name="Oren A."/>
            <person name="Chaudhuri R.R."/>
            <person name="La Ragione R."/>
            <person name="Hildebrand F."/>
            <person name="Pallen M.J."/>
        </authorList>
    </citation>
    <scope>NUCLEOTIDE SEQUENCE</scope>
    <source>
        <strain evidence="2">ChiW16-3235</strain>
    </source>
</reference>
<feature type="transmembrane region" description="Helical" evidence="1">
    <location>
        <begin position="12"/>
        <end position="34"/>
    </location>
</feature>
<protein>
    <submittedName>
        <fullName evidence="2">Uncharacterized protein</fullName>
    </submittedName>
</protein>
<evidence type="ECO:0000256" key="1">
    <source>
        <dbReference type="SAM" id="Phobius"/>
    </source>
</evidence>
<dbReference type="EMBL" id="DVHK01000080">
    <property type="protein sequence ID" value="HIR67153.1"/>
    <property type="molecule type" value="Genomic_DNA"/>
</dbReference>
<comment type="caution">
    <text evidence="2">The sequence shown here is derived from an EMBL/GenBank/DDBJ whole genome shotgun (WGS) entry which is preliminary data.</text>
</comment>
<keyword evidence="1" id="KW-0812">Transmembrane</keyword>
<evidence type="ECO:0000313" key="3">
    <source>
        <dbReference type="Proteomes" id="UP000823913"/>
    </source>
</evidence>